<evidence type="ECO:0000256" key="1">
    <source>
        <dbReference type="SAM" id="Phobius"/>
    </source>
</evidence>
<organism evidence="2 3">
    <name type="scientific">Holzapfeliella saturejae</name>
    <dbReference type="NCBI Taxonomy" id="3082953"/>
    <lineage>
        <taxon>Bacteria</taxon>
        <taxon>Bacillati</taxon>
        <taxon>Bacillota</taxon>
        <taxon>Bacilli</taxon>
        <taxon>Lactobacillales</taxon>
        <taxon>Lactobacillaceae</taxon>
        <taxon>Holzapfeliella</taxon>
    </lineage>
</organism>
<protein>
    <submittedName>
        <fullName evidence="2">DUF998 domain-containing protein</fullName>
    </submittedName>
</protein>
<feature type="transmembrane region" description="Helical" evidence="1">
    <location>
        <begin position="157"/>
        <end position="176"/>
    </location>
</feature>
<feature type="transmembrane region" description="Helical" evidence="1">
    <location>
        <begin position="97"/>
        <end position="116"/>
    </location>
</feature>
<dbReference type="EMBL" id="JAWMWG010000005">
    <property type="protein sequence ID" value="MEJ6348945.1"/>
    <property type="molecule type" value="Genomic_DNA"/>
</dbReference>
<keyword evidence="1" id="KW-1133">Transmembrane helix</keyword>
<keyword evidence="1" id="KW-0472">Membrane</keyword>
<feature type="transmembrane region" description="Helical" evidence="1">
    <location>
        <begin position="122"/>
        <end position="145"/>
    </location>
</feature>
<dbReference type="Pfam" id="PF06197">
    <property type="entry name" value="DUF998"/>
    <property type="match status" value="1"/>
</dbReference>
<feature type="transmembrane region" description="Helical" evidence="1">
    <location>
        <begin position="12"/>
        <end position="33"/>
    </location>
</feature>
<accession>A0ABU8SIT6</accession>
<proteinExistence type="predicted"/>
<dbReference type="Proteomes" id="UP001377804">
    <property type="component" value="Unassembled WGS sequence"/>
</dbReference>
<evidence type="ECO:0000313" key="3">
    <source>
        <dbReference type="Proteomes" id="UP001377804"/>
    </source>
</evidence>
<reference evidence="2 3" key="1">
    <citation type="submission" date="2023-10" db="EMBL/GenBank/DDBJ databases">
        <title>Holzapfeliella saturejae sp. nov. isolated from Satureja montana flowers.</title>
        <authorList>
            <person name="Alcantara C."/>
            <person name="Zuniga M."/>
            <person name="Landete J.M."/>
            <person name="Monedero V."/>
        </authorList>
    </citation>
    <scope>NUCLEOTIDE SEQUENCE [LARGE SCALE GENOMIC DNA]</scope>
    <source>
        <strain evidence="2 3">He02</strain>
    </source>
</reference>
<sequence>MSTQTKQRLGSLLSILSVAIILLAQIITEFSWINPRYNPILNWVSDLGVPVVTTYGTHLINSPLYFVMNTGFILGGLIYFVGFLLRKSTVPRTKTYQVAPITYTIGLLLIGIFPGYDWALHMFHPLGALVFLLSGDLLAISFGRIQLKSNQALGRTSIALGVISLIVIPVMFTFSTSGFEGLIERVAIYPVFIAIVIRHIHELRAKKS</sequence>
<dbReference type="InterPro" id="IPR009339">
    <property type="entry name" value="DUF998"/>
</dbReference>
<feature type="transmembrane region" description="Helical" evidence="1">
    <location>
        <begin position="64"/>
        <end position="85"/>
    </location>
</feature>
<gene>
    <name evidence="2" type="ORF">R4Y45_06900</name>
</gene>
<name>A0ABU8SIT6_9LACO</name>
<comment type="caution">
    <text evidence="2">The sequence shown here is derived from an EMBL/GenBank/DDBJ whole genome shotgun (WGS) entry which is preliminary data.</text>
</comment>
<evidence type="ECO:0000313" key="2">
    <source>
        <dbReference type="EMBL" id="MEJ6348945.1"/>
    </source>
</evidence>
<keyword evidence="3" id="KW-1185">Reference proteome</keyword>
<keyword evidence="1" id="KW-0812">Transmembrane</keyword>
<feature type="transmembrane region" description="Helical" evidence="1">
    <location>
        <begin position="182"/>
        <end position="200"/>
    </location>
</feature>
<dbReference type="RefSeq" id="WP_339970449.1">
    <property type="nucleotide sequence ID" value="NZ_JAWMWG010000005.1"/>
</dbReference>